<reference evidence="2 3" key="1">
    <citation type="journal article" date="2024" name="Commun. Biol.">
        <title>Comparative genomic analysis of thermophilic fungi reveals convergent evolutionary adaptations and gene losses.</title>
        <authorList>
            <person name="Steindorff A.S."/>
            <person name="Aguilar-Pontes M.V."/>
            <person name="Robinson A.J."/>
            <person name="Andreopoulos B."/>
            <person name="LaButti K."/>
            <person name="Kuo A."/>
            <person name="Mondo S."/>
            <person name="Riley R."/>
            <person name="Otillar R."/>
            <person name="Haridas S."/>
            <person name="Lipzen A."/>
            <person name="Grimwood J."/>
            <person name="Schmutz J."/>
            <person name="Clum A."/>
            <person name="Reid I.D."/>
            <person name="Moisan M.C."/>
            <person name="Butler G."/>
            <person name="Nguyen T.T.M."/>
            <person name="Dewar K."/>
            <person name="Conant G."/>
            <person name="Drula E."/>
            <person name="Henrissat B."/>
            <person name="Hansel C."/>
            <person name="Singer S."/>
            <person name="Hutchinson M.I."/>
            <person name="de Vries R.P."/>
            <person name="Natvig D.O."/>
            <person name="Powell A.J."/>
            <person name="Tsang A."/>
            <person name="Grigoriev I.V."/>
        </authorList>
    </citation>
    <scope>NUCLEOTIDE SEQUENCE [LARGE SCALE GENOMIC DNA]</scope>
    <source>
        <strain evidence="2 3">CBS 620.91</strain>
    </source>
</reference>
<dbReference type="PANTHER" id="PTHR34598">
    <property type="entry name" value="BLL6449 PROTEIN"/>
    <property type="match status" value="1"/>
</dbReference>
<accession>A0ABR3VIA3</accession>
<evidence type="ECO:0000313" key="2">
    <source>
        <dbReference type="EMBL" id="KAL1841569.1"/>
    </source>
</evidence>
<dbReference type="Proteomes" id="UP001583172">
    <property type="component" value="Unassembled WGS sequence"/>
</dbReference>
<sequence>MTVAGTTCQPGPISHGKGDVVASVNYYDDPGNGSLPEPVHIQGSTVTNKRATVSKTMTVTDITGLEDTFTLDKNGFQLIHHEFGGRCQADGYRDKAAVEAEYYPAMERLLKNVTGASRVYIFDGKTRCGPTNWHSLGPGNRTKPGPILRAHVDQSYAGAESLLRLLLPDEAETLLKGRWQIINAWRPIKPIYKDPLAVADATTVSDEDLVPARVIYPDHERETWTVKPSEAHRWYFKYAQQPDEVLLFKCYDSTDAVARRAPHTAFEDPRHTDGPWRESIEIRSMVFYDTV</sequence>
<comment type="similarity">
    <text evidence="1">Belongs to the asaB hydroxylase/desaturase family.</text>
</comment>
<organism evidence="2 3">
    <name type="scientific">Humicola insolens</name>
    <name type="common">Soft-rot fungus</name>
    <dbReference type="NCBI Taxonomy" id="85995"/>
    <lineage>
        <taxon>Eukaryota</taxon>
        <taxon>Fungi</taxon>
        <taxon>Dikarya</taxon>
        <taxon>Ascomycota</taxon>
        <taxon>Pezizomycotina</taxon>
        <taxon>Sordariomycetes</taxon>
        <taxon>Sordariomycetidae</taxon>
        <taxon>Sordariales</taxon>
        <taxon>Chaetomiaceae</taxon>
        <taxon>Mycothermus</taxon>
    </lineage>
</organism>
<dbReference type="EMBL" id="JAZGSY010000071">
    <property type="protein sequence ID" value="KAL1841569.1"/>
    <property type="molecule type" value="Genomic_DNA"/>
</dbReference>
<comment type="caution">
    <text evidence="2">The sequence shown here is derived from an EMBL/GenBank/DDBJ whole genome shotgun (WGS) entry which is preliminary data.</text>
</comment>
<keyword evidence="3" id="KW-1185">Reference proteome</keyword>
<evidence type="ECO:0000313" key="3">
    <source>
        <dbReference type="Proteomes" id="UP001583172"/>
    </source>
</evidence>
<name>A0ABR3VIA3_HUMIN</name>
<gene>
    <name evidence="2" type="ORF">VTJ49DRAFT_6942</name>
</gene>
<dbReference type="NCBIfam" id="NF041278">
    <property type="entry name" value="CmcJ_NvfI_EfuI"/>
    <property type="match status" value="1"/>
</dbReference>
<proteinExistence type="inferred from homology"/>
<evidence type="ECO:0008006" key="4">
    <source>
        <dbReference type="Google" id="ProtNLM"/>
    </source>
</evidence>
<protein>
    <recommendedName>
        <fullName evidence="4">Methyltransferase</fullName>
    </recommendedName>
</protein>
<evidence type="ECO:0000256" key="1">
    <source>
        <dbReference type="ARBA" id="ARBA00023604"/>
    </source>
</evidence>
<dbReference type="PANTHER" id="PTHR34598:SF3">
    <property type="entry name" value="OXIDOREDUCTASE AN1597"/>
    <property type="match status" value="1"/>
</dbReference>
<dbReference type="InterPro" id="IPR044053">
    <property type="entry name" value="AsaB-like"/>
</dbReference>